<proteinExistence type="predicted"/>
<evidence type="ECO:0000313" key="1">
    <source>
        <dbReference type="EMBL" id="CRL24391.1"/>
    </source>
</evidence>
<dbReference type="Proteomes" id="UP000053732">
    <property type="component" value="Unassembled WGS sequence"/>
</dbReference>
<sequence length="33" mass="3801">MGFDTVSKGNRYMEAYCGPDLRVWSCRAQCLDK</sequence>
<keyword evidence="2" id="KW-1185">Reference proteome</keyword>
<evidence type="ECO:0000313" key="2">
    <source>
        <dbReference type="Proteomes" id="UP000053732"/>
    </source>
</evidence>
<name>A0A0G4PDK5_PENC3</name>
<reference evidence="1 2" key="1">
    <citation type="journal article" date="2014" name="Nat. Commun.">
        <title>Multiple recent horizontal transfers of a large genomic region in cheese making fungi.</title>
        <authorList>
            <person name="Cheeseman K."/>
            <person name="Ropars J."/>
            <person name="Renault P."/>
            <person name="Dupont J."/>
            <person name="Gouzy J."/>
            <person name="Branca A."/>
            <person name="Abraham A.L."/>
            <person name="Ceppi M."/>
            <person name="Conseiller E."/>
            <person name="Debuchy R."/>
            <person name="Malagnac F."/>
            <person name="Goarin A."/>
            <person name="Silar P."/>
            <person name="Lacoste S."/>
            <person name="Sallet E."/>
            <person name="Bensimon A."/>
            <person name="Giraud T."/>
            <person name="Brygoo Y."/>
        </authorList>
    </citation>
    <scope>NUCLEOTIDE SEQUENCE [LARGE SCALE GENOMIC DNA]</scope>
    <source>
        <strain evidence="2">FM 013</strain>
    </source>
</reference>
<dbReference type="EMBL" id="HG793144">
    <property type="protein sequence ID" value="CRL24391.1"/>
    <property type="molecule type" value="Genomic_DNA"/>
</dbReference>
<accession>A0A0G4PDK5</accession>
<organism evidence="1 2">
    <name type="scientific">Penicillium camemberti (strain FM 013)</name>
    <dbReference type="NCBI Taxonomy" id="1429867"/>
    <lineage>
        <taxon>Eukaryota</taxon>
        <taxon>Fungi</taxon>
        <taxon>Dikarya</taxon>
        <taxon>Ascomycota</taxon>
        <taxon>Pezizomycotina</taxon>
        <taxon>Eurotiomycetes</taxon>
        <taxon>Eurotiomycetidae</taxon>
        <taxon>Eurotiales</taxon>
        <taxon>Aspergillaceae</taxon>
        <taxon>Penicillium</taxon>
    </lineage>
</organism>
<gene>
    <name evidence="1" type="ORF">PCAMFM013_S011g000385</name>
</gene>
<dbReference type="AlphaFoldDB" id="A0A0G4PDK5"/>
<protein>
    <submittedName>
        <fullName evidence="1">Str. FM013</fullName>
    </submittedName>
</protein>